<protein>
    <submittedName>
        <fullName evidence="2">RloB family protein</fullName>
    </submittedName>
</protein>
<evidence type="ECO:0000256" key="1">
    <source>
        <dbReference type="SAM" id="MobiDB-lite"/>
    </source>
</evidence>
<dbReference type="EMBL" id="CP108085">
    <property type="protein sequence ID" value="WUP74894.1"/>
    <property type="molecule type" value="Genomic_DNA"/>
</dbReference>
<dbReference type="InterPro" id="IPR025591">
    <property type="entry name" value="RloB"/>
</dbReference>
<dbReference type="Pfam" id="PF13707">
    <property type="entry name" value="RloB"/>
    <property type="match status" value="1"/>
</dbReference>
<dbReference type="RefSeq" id="WP_261985786.1">
    <property type="nucleotide sequence ID" value="NZ_CP108085.1"/>
</dbReference>
<dbReference type="Proteomes" id="UP001432011">
    <property type="component" value="Chromosome"/>
</dbReference>
<feature type="region of interest" description="Disordered" evidence="1">
    <location>
        <begin position="168"/>
        <end position="187"/>
    </location>
</feature>
<name>A0ABZ1SPS0_9ACTN</name>
<organism evidence="2 3">
    <name type="scientific">Microbispora hainanensis</name>
    <dbReference type="NCBI Taxonomy" id="568844"/>
    <lineage>
        <taxon>Bacteria</taxon>
        <taxon>Bacillati</taxon>
        <taxon>Actinomycetota</taxon>
        <taxon>Actinomycetes</taxon>
        <taxon>Streptosporangiales</taxon>
        <taxon>Streptosporangiaceae</taxon>
        <taxon>Microbispora</taxon>
    </lineage>
</organism>
<reference evidence="2" key="1">
    <citation type="submission" date="2022-10" db="EMBL/GenBank/DDBJ databases">
        <title>The complete genomes of actinobacterial strains from the NBC collection.</title>
        <authorList>
            <person name="Joergensen T.S."/>
            <person name="Alvarez Arevalo M."/>
            <person name="Sterndorff E.B."/>
            <person name="Faurdal D."/>
            <person name="Vuksanovic O."/>
            <person name="Mourched A.-S."/>
            <person name="Charusanti P."/>
            <person name="Shaw S."/>
            <person name="Blin K."/>
            <person name="Weber T."/>
        </authorList>
    </citation>
    <scope>NUCLEOTIDE SEQUENCE</scope>
    <source>
        <strain evidence="2">NBC_00254</strain>
    </source>
</reference>
<evidence type="ECO:0000313" key="2">
    <source>
        <dbReference type="EMBL" id="WUP74894.1"/>
    </source>
</evidence>
<feature type="compositionally biased region" description="Basic and acidic residues" evidence="1">
    <location>
        <begin position="168"/>
        <end position="178"/>
    </location>
</feature>
<accession>A0ABZ1SPS0</accession>
<gene>
    <name evidence="2" type="ORF">OG913_36995</name>
</gene>
<keyword evidence="3" id="KW-1185">Reference proteome</keyword>
<sequence>MERPSAKRDPKKRILVICEGVVTEVQYFNGVKDHFRAVPVEVGHCDVDGCGKDPLSVVREAIRRRDKARSAARRHRDAFLAYDETWAVVDVDDHASLDEAIRVARDDGINLVISRPCFEIWLLWHYQDCPAALTAKEIQRKLATKLPNYDKHLSATFPYHDYLRAERRAKSADPDHSAPNRKGRNPSTNVWLVVNGIAQSGKREPVGI</sequence>
<proteinExistence type="predicted"/>
<evidence type="ECO:0000313" key="3">
    <source>
        <dbReference type="Proteomes" id="UP001432011"/>
    </source>
</evidence>